<feature type="domain" description="AIR9-like A9" evidence="4">
    <location>
        <begin position="473"/>
        <end position="552"/>
    </location>
</feature>
<feature type="domain" description="AIR9-like A9" evidence="4">
    <location>
        <begin position="1153"/>
        <end position="1241"/>
    </location>
</feature>
<dbReference type="EMBL" id="JAYMYS010000001">
    <property type="protein sequence ID" value="KAK7411725.1"/>
    <property type="molecule type" value="Genomic_DNA"/>
</dbReference>
<evidence type="ECO:0000313" key="7">
    <source>
        <dbReference type="Proteomes" id="UP001386955"/>
    </source>
</evidence>
<dbReference type="GO" id="GO:0005886">
    <property type="term" value="C:plasma membrane"/>
    <property type="evidence" value="ECO:0007669"/>
    <property type="project" value="TreeGrafter"/>
</dbReference>
<dbReference type="PROSITE" id="PS51450">
    <property type="entry name" value="LRR"/>
    <property type="match status" value="1"/>
</dbReference>
<gene>
    <name evidence="6" type="ORF">VNO78_03162</name>
</gene>
<feature type="domain" description="AIR9-like A9" evidence="4">
    <location>
        <begin position="962"/>
        <end position="1040"/>
    </location>
</feature>
<feature type="domain" description="AIR9-like A9" evidence="4">
    <location>
        <begin position="1263"/>
        <end position="1333"/>
    </location>
</feature>
<feature type="region of interest" description="Disordered" evidence="3">
    <location>
        <begin position="1"/>
        <end position="224"/>
    </location>
</feature>
<organism evidence="6 7">
    <name type="scientific">Psophocarpus tetragonolobus</name>
    <name type="common">Winged bean</name>
    <name type="synonym">Dolichos tetragonolobus</name>
    <dbReference type="NCBI Taxonomy" id="3891"/>
    <lineage>
        <taxon>Eukaryota</taxon>
        <taxon>Viridiplantae</taxon>
        <taxon>Streptophyta</taxon>
        <taxon>Embryophyta</taxon>
        <taxon>Tracheophyta</taxon>
        <taxon>Spermatophyta</taxon>
        <taxon>Magnoliopsida</taxon>
        <taxon>eudicotyledons</taxon>
        <taxon>Gunneridae</taxon>
        <taxon>Pentapetalae</taxon>
        <taxon>rosids</taxon>
        <taxon>fabids</taxon>
        <taxon>Fabales</taxon>
        <taxon>Fabaceae</taxon>
        <taxon>Papilionoideae</taxon>
        <taxon>50 kb inversion clade</taxon>
        <taxon>NPAAA clade</taxon>
        <taxon>indigoferoid/millettioid clade</taxon>
        <taxon>Phaseoleae</taxon>
        <taxon>Psophocarpus</taxon>
    </lineage>
</organism>
<evidence type="ECO:0000256" key="2">
    <source>
        <dbReference type="ARBA" id="ARBA00022737"/>
    </source>
</evidence>
<feature type="compositionally biased region" description="Polar residues" evidence="3">
    <location>
        <begin position="1"/>
        <end position="19"/>
    </location>
</feature>
<dbReference type="Pfam" id="PF12799">
    <property type="entry name" value="LRR_4"/>
    <property type="match status" value="1"/>
</dbReference>
<accession>A0AAN9TDF9</accession>
<dbReference type="InterPro" id="IPR056287">
    <property type="entry name" value="PH_AIR9"/>
</dbReference>
<dbReference type="Proteomes" id="UP001386955">
    <property type="component" value="Unassembled WGS sequence"/>
</dbReference>
<feature type="compositionally biased region" description="Low complexity" evidence="3">
    <location>
        <begin position="47"/>
        <end position="73"/>
    </location>
</feature>
<dbReference type="FunFam" id="2.60.40.2700:FF:000003">
    <property type="entry name" value="187-kDa microtubule-associated protein AIR9 isoform X2"/>
    <property type="match status" value="1"/>
</dbReference>
<feature type="compositionally biased region" description="Low complexity" evidence="3">
    <location>
        <begin position="158"/>
        <end position="200"/>
    </location>
</feature>
<protein>
    <recommendedName>
        <fullName evidence="8">187-kDa microtubule-associated protein AIR9</fullName>
    </recommendedName>
</protein>
<keyword evidence="2" id="KW-0677">Repeat</keyword>
<feature type="domain" description="AIR9 PH-like" evidence="5">
    <location>
        <begin position="1570"/>
        <end position="1666"/>
    </location>
</feature>
<dbReference type="InterPro" id="IPR032675">
    <property type="entry name" value="LRR_dom_sf"/>
</dbReference>
<dbReference type="PANTHER" id="PTHR31149:SF11">
    <property type="entry name" value="187-KDA MICROTUBULE-ASSOCIATED PROTEIN AIR9"/>
    <property type="match status" value="1"/>
</dbReference>
<evidence type="ECO:0000313" key="6">
    <source>
        <dbReference type="EMBL" id="KAK7411725.1"/>
    </source>
</evidence>
<feature type="compositionally biased region" description="Low complexity" evidence="3">
    <location>
        <begin position="92"/>
        <end position="104"/>
    </location>
</feature>
<evidence type="ECO:0000256" key="3">
    <source>
        <dbReference type="SAM" id="MobiDB-lite"/>
    </source>
</evidence>
<dbReference type="FunFam" id="3.80.10.10:FF:001379">
    <property type="entry name" value="Predicted protein"/>
    <property type="match status" value="1"/>
</dbReference>
<feature type="compositionally biased region" description="Basic and acidic residues" evidence="3">
    <location>
        <begin position="108"/>
        <end position="118"/>
    </location>
</feature>
<feature type="domain" description="AIR9-like A9" evidence="4">
    <location>
        <begin position="1056"/>
        <end position="1139"/>
    </location>
</feature>
<keyword evidence="1" id="KW-0433">Leucine-rich repeat</keyword>
<evidence type="ECO:0000259" key="5">
    <source>
        <dbReference type="Pfam" id="PF23218"/>
    </source>
</evidence>
<dbReference type="SUPFAM" id="SSF52075">
    <property type="entry name" value="Outer arm dynein light chain 1"/>
    <property type="match status" value="1"/>
</dbReference>
<dbReference type="Pfam" id="PF23197">
    <property type="entry name" value="IG_AIR9"/>
    <property type="match status" value="10"/>
</dbReference>
<dbReference type="GO" id="GO:0009506">
    <property type="term" value="C:plasmodesma"/>
    <property type="evidence" value="ECO:0007669"/>
    <property type="project" value="TreeGrafter"/>
</dbReference>
<proteinExistence type="predicted"/>
<evidence type="ECO:0008006" key="8">
    <source>
        <dbReference type="Google" id="ProtNLM"/>
    </source>
</evidence>
<feature type="domain" description="AIR9-like A9" evidence="4">
    <location>
        <begin position="863"/>
        <end position="947"/>
    </location>
</feature>
<dbReference type="InterPro" id="IPR025875">
    <property type="entry name" value="Leu-rich_rpt_4"/>
</dbReference>
<dbReference type="InterPro" id="IPR001611">
    <property type="entry name" value="Leu-rich_rpt"/>
</dbReference>
<dbReference type="Pfam" id="PF23218">
    <property type="entry name" value="PH_AIR9"/>
    <property type="match status" value="1"/>
</dbReference>
<feature type="domain" description="AIR9-like A9" evidence="4">
    <location>
        <begin position="570"/>
        <end position="655"/>
    </location>
</feature>
<sequence>MEVSSEQEVTPEKLQSSAKKNVADALRSAADASGSVKRKVEPRTGLSSGSGAVRRSGSIGGSVSSISAPRRSSTGGLAQKASISDGRRKTSGESSAGGKSSASSVTESVRRSLPELRRSSVTSSRVAAKPAAVSASRTGVSKVEAARKPVTVSKPALSATASASSVSRRISSSSVDSTASSGGSVRRTVSRVSSPTVSSGLKAGSLSTSQDRASALSGRRKGGTLDSRDSRFIVLPQVEIKANDDLRLDLRGHKVRSLNASGLNLSSNLEFVYLRDNLLSTLDGVEILTRVKVLDLSFNDFKGPGFEPLENCKVLQQLYLAGNQITSLASLPQLPNLEFLSVAQNKLKSLTMASQPRLQVLAASKNKISTLKGFPYLPVLEHLRVEENPILKMPHLEAASILLVGPTLKKYNDRDLSREEVALAKRYPAHTALCIRDGWEFSRPEQAAESTFCFLVEKWTDHIPPGFFLKEASIDKPVEEDVCHCHFTIIHDGEANTEPLILKYQWFCGDMSLSHFVPIPDATDEVYWPKHDDIGKVLKVECTVTSGEMVYPPIFAISSRISRGNGIPKVVNLEVHGDLVEGSIIRGCAKVAWCGGTPGKGVASWLRRKWNSSPVVIVGAEDEEYQLTIDDVDSSLVFMYTPVTEGGAKGEPQYKYTDFVKAAPPSVSNVKIVGDAVEGCTLKGVGDYFGGREGPSKFEWLRENRDSGDILLVSAGTSEYTLTKEDVGCCLAFVYIPINFEGQEGKSMSVMSPVVKQAPPKVTNVKIIGDLRENSKVTATGIVTGGTEVSSRVQWYKTCLSTLDENSLEALSTSKIAKAFRIPLGAVGYYIVAKFTPMTPDGDSGEPAFVISDKAVETLPPSLNFLSIIGDYNEDGILTASYGYVGGHEGKSIYSWYIHEVEGDSGSLIPGVSGLQYCITKEAIGKFISFQCTPVRHDGVVGDLRICMGQERVRPGSPRLLSLHIIGNAVEGTILRIEKKYWGGEEGDSIYRWIRTSSDGTKNEIVGATASSYMPSIDDIGSFISVSCEPVRSDWARGPMVLSEQIGPIIPGPPTCHSLEFLGSMIEGQCLNFNAVYTGGEQGDCTHEWFRVQDNRVREKISSNDFWELTLENVGACIEIIYTPVRKDGIKGSPKSIVSDMISPADPKGMELVIPDCCEDRELVPLRKYFGGHEGVGEYIWYQLEHKLEGSELLDMPKSSDVVIRGTELTYKPSLKDVGAYLALYWVPTRADGNCGDPVIAICSSPVSPAPPVVSNVLVKEVSSGLYSGEGQYFGGHEGESLFSWYRENSEGTIELINGANSKTYEVTDSDYNCRLLFGYTPVRSDSVVGELMLSDPTNTVFPELPYVEMLALTGKAVEGDVLTAVEVIPNSESQQHVWSKYKKDIKYQWFCSSEVGDNSSYDPIPNQSSCSYKVQLEDIGHHLKCECIVTDVFGRSGEAVSIETTPVLPGIPRIHKLEIEGRGFHTNLYAVRGIYSGGKEGKSRVQWLRSMVGSPDLISIPGETGRMYEANVDDVGYRLVAIYTPVREDGVEGQSISVSTEPIAVEPDVLKEVKQNLDLGSVKFEVLCDKDQTSKKISSVGTYERRNLEVNRKRVKVVKPATKTSFPATEIRGTYAPPFHVELFRNDQHRLRIVVDSDNEADLMVHSRHIRDVIVLVIRGLAQRFNSTSLNSLLKIEA</sequence>
<dbReference type="Gene3D" id="2.60.40.2700">
    <property type="match status" value="4"/>
</dbReference>
<feature type="domain" description="AIR9-like A9" evidence="4">
    <location>
        <begin position="666"/>
        <end position="752"/>
    </location>
</feature>
<comment type="caution">
    <text evidence="6">The sequence shown here is derived from an EMBL/GenBank/DDBJ whole genome shotgun (WGS) entry which is preliminary data.</text>
</comment>
<dbReference type="FunFam" id="2.60.40.2700:FF:000002">
    <property type="entry name" value="187-kDa microtubule-associated protein AIR9"/>
    <property type="match status" value="2"/>
</dbReference>
<evidence type="ECO:0000256" key="1">
    <source>
        <dbReference type="ARBA" id="ARBA00022614"/>
    </source>
</evidence>
<feature type="domain" description="AIR9-like A9" evidence="4">
    <location>
        <begin position="1455"/>
        <end position="1540"/>
    </location>
</feature>
<reference evidence="6 7" key="1">
    <citation type="submission" date="2024-01" db="EMBL/GenBank/DDBJ databases">
        <title>The genomes of 5 underutilized Papilionoideae crops provide insights into root nodulation and disease resistanc.</title>
        <authorList>
            <person name="Jiang F."/>
        </authorList>
    </citation>
    <scope>NUCLEOTIDE SEQUENCE [LARGE SCALE GENOMIC DNA]</scope>
    <source>
        <strain evidence="6">DUOXIRENSHENG_FW03</strain>
        <tissue evidence="6">Leaves</tissue>
    </source>
</reference>
<dbReference type="Gene3D" id="3.80.10.10">
    <property type="entry name" value="Ribonuclease Inhibitor"/>
    <property type="match status" value="2"/>
</dbReference>
<dbReference type="PANTHER" id="PTHR31149">
    <property type="entry name" value="EXPRESSED PROTEIN"/>
    <property type="match status" value="1"/>
</dbReference>
<dbReference type="InterPro" id="IPR056284">
    <property type="entry name" value="AIR9-like_A9"/>
</dbReference>
<feature type="domain" description="AIR9-like A9" evidence="4">
    <location>
        <begin position="761"/>
        <end position="852"/>
    </location>
</feature>
<evidence type="ECO:0000259" key="4">
    <source>
        <dbReference type="Pfam" id="PF23197"/>
    </source>
</evidence>
<name>A0AAN9TDF9_PSOTE</name>
<keyword evidence="7" id="KW-1185">Reference proteome</keyword>